<protein>
    <recommendedName>
        <fullName evidence="4">RING-type domain-containing protein</fullName>
    </recommendedName>
</protein>
<dbReference type="AlphaFoldDB" id="A0A6A5TB60"/>
<accession>A0A6A5TB60</accession>
<dbReference type="EMBL" id="ML977030">
    <property type="protein sequence ID" value="KAF1949963.1"/>
    <property type="molecule type" value="Genomic_DNA"/>
</dbReference>
<evidence type="ECO:0008006" key="4">
    <source>
        <dbReference type="Google" id="ProtNLM"/>
    </source>
</evidence>
<evidence type="ECO:0000256" key="1">
    <source>
        <dbReference type="SAM" id="MobiDB-lite"/>
    </source>
</evidence>
<dbReference type="Proteomes" id="UP000800035">
    <property type="component" value="Unassembled WGS sequence"/>
</dbReference>
<proteinExistence type="predicted"/>
<sequence>MDPLGKSKARYLGPRPDNDTFATQQEFLDSLVPVEIESVPEGSRTCGYCWRFYGEVTPGEDDAELPVQFKCGHYHGEACAKRLFALPEMTKFKLQPLSFAPGSKGAKLGEALHATIAATKPTGEVDLAGKEKVFRQLVNVLGTQPRGQGVDAEWSHRLLQALTLETNVMNIHILENGIVLDVLRPPTLFGSGPAPFPGPLAASANLFTAAMTAVTSDSSSDSSPHSPDTITEGFVGPFGSKAAILGGWEPTVHPSTMFDIKGAPPGPFKPTVPATPKTEAELVHEIEQIKKKLGSAAQKLQHPKFKVYVPPLPFDLSALVPQTPEGASPTPTLQDAPKPAAELVKELSGLKKKWNMVKKAMHHVVKAHDQEKAAKERAEKQRIHREAQQKTVAVILARSLAKVHDDYVQYQKSAGQQPSLQKREWSLSELSVDLTMASYHALRNELRVTKELHTKDVDAEQYEVSPPYGYRGYESDSVSDGPDDNTPPEYEASAKIVYLTRHSCHKCDVFQGTAIPPVPQYITWQDVSRKAPDDCPLCRKVLFLTDPTGLPNLQPHLHG</sequence>
<evidence type="ECO:0000313" key="2">
    <source>
        <dbReference type="EMBL" id="KAF1949963.1"/>
    </source>
</evidence>
<organism evidence="2 3">
    <name type="scientific">Byssothecium circinans</name>
    <dbReference type="NCBI Taxonomy" id="147558"/>
    <lineage>
        <taxon>Eukaryota</taxon>
        <taxon>Fungi</taxon>
        <taxon>Dikarya</taxon>
        <taxon>Ascomycota</taxon>
        <taxon>Pezizomycotina</taxon>
        <taxon>Dothideomycetes</taxon>
        <taxon>Pleosporomycetidae</taxon>
        <taxon>Pleosporales</taxon>
        <taxon>Massarineae</taxon>
        <taxon>Massarinaceae</taxon>
        <taxon>Byssothecium</taxon>
    </lineage>
</organism>
<reference evidence="2" key="1">
    <citation type="journal article" date="2020" name="Stud. Mycol.">
        <title>101 Dothideomycetes genomes: a test case for predicting lifestyles and emergence of pathogens.</title>
        <authorList>
            <person name="Haridas S."/>
            <person name="Albert R."/>
            <person name="Binder M."/>
            <person name="Bloem J."/>
            <person name="Labutti K."/>
            <person name="Salamov A."/>
            <person name="Andreopoulos B."/>
            <person name="Baker S."/>
            <person name="Barry K."/>
            <person name="Bills G."/>
            <person name="Bluhm B."/>
            <person name="Cannon C."/>
            <person name="Castanera R."/>
            <person name="Culley D."/>
            <person name="Daum C."/>
            <person name="Ezra D."/>
            <person name="Gonzalez J."/>
            <person name="Henrissat B."/>
            <person name="Kuo A."/>
            <person name="Liang C."/>
            <person name="Lipzen A."/>
            <person name="Lutzoni F."/>
            <person name="Magnuson J."/>
            <person name="Mondo S."/>
            <person name="Nolan M."/>
            <person name="Ohm R."/>
            <person name="Pangilinan J."/>
            <person name="Park H.-J."/>
            <person name="Ramirez L."/>
            <person name="Alfaro M."/>
            <person name="Sun H."/>
            <person name="Tritt A."/>
            <person name="Yoshinaga Y."/>
            <person name="Zwiers L.-H."/>
            <person name="Turgeon B."/>
            <person name="Goodwin S."/>
            <person name="Spatafora J."/>
            <person name="Crous P."/>
            <person name="Grigoriev I."/>
        </authorList>
    </citation>
    <scope>NUCLEOTIDE SEQUENCE</scope>
    <source>
        <strain evidence="2">CBS 675.92</strain>
    </source>
</reference>
<feature type="region of interest" description="Disordered" evidence="1">
    <location>
        <begin position="457"/>
        <end position="487"/>
    </location>
</feature>
<dbReference type="OrthoDB" id="8062037at2759"/>
<gene>
    <name evidence="2" type="ORF">CC80DRAFT_497161</name>
</gene>
<name>A0A6A5TB60_9PLEO</name>
<evidence type="ECO:0000313" key="3">
    <source>
        <dbReference type="Proteomes" id="UP000800035"/>
    </source>
</evidence>
<keyword evidence="3" id="KW-1185">Reference proteome</keyword>